<feature type="signal peptide" evidence="2">
    <location>
        <begin position="1"/>
        <end position="23"/>
    </location>
</feature>
<feature type="region of interest" description="Disordered" evidence="1">
    <location>
        <begin position="72"/>
        <end position="95"/>
    </location>
</feature>
<name>F8KR45_HELBC</name>
<proteinExistence type="predicted"/>
<dbReference type="STRING" id="1002804.HBZC1_02330"/>
<evidence type="ECO:0000313" key="4">
    <source>
        <dbReference type="Proteomes" id="UP000008387"/>
    </source>
</evidence>
<dbReference type="KEGG" id="hbi:HBZC1_02330"/>
<reference evidence="3 4" key="1">
    <citation type="journal article" date="2011" name="J. Bacteriol.">
        <title>Genome sequence of Helicobacter bizzozeronii strain CIII-1, an isolate from human gastric mucosa.</title>
        <authorList>
            <person name="Schott T."/>
            <person name="Rossi M."/>
            <person name="Hanninen M.L."/>
        </authorList>
    </citation>
    <scope>NUCLEOTIDE SEQUENCE [LARGE SCALE GENOMIC DNA]</scope>
    <source>
        <strain evidence="3 4">CIII-1</strain>
    </source>
</reference>
<dbReference type="HOGENOM" id="CLU_2368973_0_0_7"/>
<dbReference type="Proteomes" id="UP000008387">
    <property type="component" value="Chromosome"/>
</dbReference>
<keyword evidence="2" id="KW-0732">Signal</keyword>
<keyword evidence="4" id="KW-1185">Reference proteome</keyword>
<accession>F8KR45</accession>
<gene>
    <name evidence="3" type="ordered locus">HBZC1_02330</name>
</gene>
<evidence type="ECO:0000256" key="2">
    <source>
        <dbReference type="SAM" id="SignalP"/>
    </source>
</evidence>
<organism evidence="3 4">
    <name type="scientific">Helicobacter bizzozeronii (strain CIII-1)</name>
    <dbReference type="NCBI Taxonomy" id="1002804"/>
    <lineage>
        <taxon>Bacteria</taxon>
        <taxon>Pseudomonadati</taxon>
        <taxon>Campylobacterota</taxon>
        <taxon>Epsilonproteobacteria</taxon>
        <taxon>Campylobacterales</taxon>
        <taxon>Helicobacteraceae</taxon>
        <taxon>Helicobacter</taxon>
    </lineage>
</organism>
<dbReference type="RefSeq" id="WP_013889717.1">
    <property type="nucleotide sequence ID" value="NC_015674.1"/>
</dbReference>
<evidence type="ECO:0000256" key="1">
    <source>
        <dbReference type="SAM" id="MobiDB-lite"/>
    </source>
</evidence>
<evidence type="ECO:0000313" key="3">
    <source>
        <dbReference type="EMBL" id="CCB79219.1"/>
    </source>
</evidence>
<sequence length="95" mass="9789">MQIRHFASFSVVTLLLSSSLLLAENSGFYGSVGFQYSNMTRAQSMVGPKPNYSSNSNALVLGSNTGGNGVVVPQLGNLTTNPVGGGNNTIPVGKP</sequence>
<protein>
    <submittedName>
        <fullName evidence="3">Uncharacterized protein</fullName>
    </submittedName>
</protein>
<dbReference type="EMBL" id="FR871757">
    <property type="protein sequence ID" value="CCB79219.1"/>
    <property type="molecule type" value="Genomic_DNA"/>
</dbReference>
<feature type="chain" id="PRO_5003373905" evidence="2">
    <location>
        <begin position="24"/>
        <end position="95"/>
    </location>
</feature>
<dbReference type="AlphaFoldDB" id="F8KR45"/>